<accession>A0ABP3RRA5</accession>
<dbReference type="EMBL" id="BAAACA010000034">
    <property type="protein sequence ID" value="GAA0612721.1"/>
    <property type="molecule type" value="Genomic_DNA"/>
</dbReference>
<evidence type="ECO:0000313" key="2">
    <source>
        <dbReference type="Proteomes" id="UP001500668"/>
    </source>
</evidence>
<comment type="caution">
    <text evidence="1">The sequence shown here is derived from an EMBL/GenBank/DDBJ whole genome shotgun (WGS) entry which is preliminary data.</text>
</comment>
<dbReference type="Proteomes" id="UP001500668">
    <property type="component" value="Unassembled WGS sequence"/>
</dbReference>
<reference evidence="2" key="1">
    <citation type="journal article" date="2019" name="Int. J. Syst. Evol. Microbiol.">
        <title>The Global Catalogue of Microorganisms (GCM) 10K type strain sequencing project: providing services to taxonomists for standard genome sequencing and annotation.</title>
        <authorList>
            <consortium name="The Broad Institute Genomics Platform"/>
            <consortium name="The Broad Institute Genome Sequencing Center for Infectious Disease"/>
            <person name="Wu L."/>
            <person name="Ma J."/>
        </authorList>
    </citation>
    <scope>NUCLEOTIDE SEQUENCE [LARGE SCALE GENOMIC DNA]</scope>
    <source>
        <strain evidence="2">JCM 5067</strain>
    </source>
</reference>
<organism evidence="1 2">
    <name type="scientific">Streptomyces crystallinus</name>
    <dbReference type="NCBI Taxonomy" id="68191"/>
    <lineage>
        <taxon>Bacteria</taxon>
        <taxon>Bacillati</taxon>
        <taxon>Actinomycetota</taxon>
        <taxon>Actinomycetes</taxon>
        <taxon>Kitasatosporales</taxon>
        <taxon>Streptomycetaceae</taxon>
        <taxon>Streptomyces</taxon>
    </lineage>
</organism>
<sequence length="112" mass="12285">MLAGRHEARTGLGGEFGAMDVVAERGKEGVARVRELAGGVVEDHHVLVALAVGIHRHGRRLRPAALPRQLLRQPVQLTQEAGPHQHGENTSSRIRHLPPVLHCYRCHMSSYG</sequence>
<gene>
    <name evidence="1" type="ORF">GCM10010394_48220</name>
</gene>
<proteinExistence type="predicted"/>
<protein>
    <submittedName>
        <fullName evidence="1">Uncharacterized protein</fullName>
    </submittedName>
</protein>
<keyword evidence="2" id="KW-1185">Reference proteome</keyword>
<evidence type="ECO:0000313" key="1">
    <source>
        <dbReference type="EMBL" id="GAA0612721.1"/>
    </source>
</evidence>
<name>A0ABP3RRA5_9ACTN</name>